<evidence type="ECO:0000313" key="1">
    <source>
        <dbReference type="EMBL" id="DAD31779.1"/>
    </source>
</evidence>
<dbReference type="EMBL" id="DUZY01000003">
    <property type="protein sequence ID" value="DAD31779.1"/>
    <property type="molecule type" value="Genomic_DNA"/>
</dbReference>
<organism evidence="1 2">
    <name type="scientific">Nelumbo nucifera</name>
    <name type="common">Sacred lotus</name>
    <dbReference type="NCBI Taxonomy" id="4432"/>
    <lineage>
        <taxon>Eukaryota</taxon>
        <taxon>Viridiplantae</taxon>
        <taxon>Streptophyta</taxon>
        <taxon>Embryophyta</taxon>
        <taxon>Tracheophyta</taxon>
        <taxon>Spermatophyta</taxon>
        <taxon>Magnoliopsida</taxon>
        <taxon>Proteales</taxon>
        <taxon>Nelumbonaceae</taxon>
        <taxon>Nelumbo</taxon>
    </lineage>
</organism>
<keyword evidence="2" id="KW-1185">Reference proteome</keyword>
<dbReference type="Proteomes" id="UP000607653">
    <property type="component" value="Unassembled WGS sequence"/>
</dbReference>
<comment type="caution">
    <text evidence="1">The sequence shown here is derived from an EMBL/GenBank/DDBJ whole genome shotgun (WGS) entry which is preliminary data.</text>
</comment>
<gene>
    <name evidence="1" type="ORF">HUJ06_010630</name>
</gene>
<name>A0A822YKE8_NELNU</name>
<reference evidence="1 2" key="1">
    <citation type="journal article" date="2020" name="Mol. Biol. Evol.">
        <title>Distinct Expression and Methylation Patterns for Genes with Different Fates following a Single Whole-Genome Duplication in Flowering Plants.</title>
        <authorList>
            <person name="Shi T."/>
            <person name="Rahmani R.S."/>
            <person name="Gugger P.F."/>
            <person name="Wang M."/>
            <person name="Li H."/>
            <person name="Zhang Y."/>
            <person name="Li Z."/>
            <person name="Wang Q."/>
            <person name="Van de Peer Y."/>
            <person name="Marchal K."/>
            <person name="Chen J."/>
        </authorList>
    </citation>
    <scope>NUCLEOTIDE SEQUENCE [LARGE SCALE GENOMIC DNA]</scope>
    <source>
        <tissue evidence="1">Leaf</tissue>
    </source>
</reference>
<proteinExistence type="predicted"/>
<protein>
    <submittedName>
        <fullName evidence="1">Uncharacterized protein</fullName>
    </submittedName>
</protein>
<sequence>MMKIHLGEEMDQESCLDKHALHKGSWIILVSAMEFSEVTVPLFLFGRGINSASLCITFLYLDKQVMKHDTCNPKLLYAQVNVK</sequence>
<accession>A0A822YKE8</accession>
<evidence type="ECO:0000313" key="2">
    <source>
        <dbReference type="Proteomes" id="UP000607653"/>
    </source>
</evidence>
<dbReference type="AlphaFoldDB" id="A0A822YKE8"/>